<evidence type="ECO:0000313" key="2">
    <source>
        <dbReference type="EMBL" id="RRT43523.1"/>
    </source>
</evidence>
<dbReference type="InterPro" id="IPR036457">
    <property type="entry name" value="PPM-type-like_dom_sf"/>
</dbReference>
<reference evidence="2 3" key="1">
    <citation type="journal article" date="2014" name="Agronomy (Basel)">
        <title>A Draft Genome Sequence for Ensete ventricosum, the Drought-Tolerant Tree Against Hunger.</title>
        <authorList>
            <person name="Harrison J."/>
            <person name="Moore K.A."/>
            <person name="Paszkiewicz K."/>
            <person name="Jones T."/>
            <person name="Grant M."/>
            <person name="Ambacheew D."/>
            <person name="Muzemil S."/>
            <person name="Studholme D.J."/>
        </authorList>
    </citation>
    <scope>NUCLEOTIDE SEQUENCE [LARGE SCALE GENOMIC DNA]</scope>
</reference>
<organism evidence="2 3">
    <name type="scientific">Ensete ventricosum</name>
    <name type="common">Abyssinian banana</name>
    <name type="synonym">Musa ensete</name>
    <dbReference type="NCBI Taxonomy" id="4639"/>
    <lineage>
        <taxon>Eukaryota</taxon>
        <taxon>Viridiplantae</taxon>
        <taxon>Streptophyta</taxon>
        <taxon>Embryophyta</taxon>
        <taxon>Tracheophyta</taxon>
        <taxon>Spermatophyta</taxon>
        <taxon>Magnoliopsida</taxon>
        <taxon>Liliopsida</taxon>
        <taxon>Zingiberales</taxon>
        <taxon>Musaceae</taxon>
        <taxon>Ensete</taxon>
    </lineage>
</organism>
<comment type="caution">
    <text evidence="2">The sequence shown here is derived from an EMBL/GenBank/DDBJ whole genome shotgun (WGS) entry which is preliminary data.</text>
</comment>
<gene>
    <name evidence="2" type="ORF">B296_00054573</name>
</gene>
<accession>A0A426XVH1</accession>
<name>A0A426XVH1_ENSVE</name>
<dbReference type="Proteomes" id="UP000287651">
    <property type="component" value="Unassembled WGS sequence"/>
</dbReference>
<dbReference type="GO" id="GO:0004722">
    <property type="term" value="F:protein serine/threonine phosphatase activity"/>
    <property type="evidence" value="ECO:0007669"/>
    <property type="project" value="UniProtKB-EC"/>
</dbReference>
<dbReference type="SUPFAM" id="SSF81606">
    <property type="entry name" value="PP2C-like"/>
    <property type="match status" value="1"/>
</dbReference>
<feature type="non-terminal residue" evidence="2">
    <location>
        <position position="128"/>
    </location>
</feature>
<dbReference type="EMBL" id="AMZH03017088">
    <property type="protein sequence ID" value="RRT43523.1"/>
    <property type="molecule type" value="Genomic_DNA"/>
</dbReference>
<proteinExistence type="predicted"/>
<dbReference type="AlphaFoldDB" id="A0A426XVH1"/>
<sequence length="128" mass="13734">MAAMDGDGMIPLAVLLRREMSWERIEKPDILYGEASESKKGEDFTFVKTECQRVPGQGDTTFSVFALSNAGGRLVISSDGVWDALTAEKALSCSRGLPAEAAAIRIIKQGLGGTYRSARLLVRGPPTT</sequence>
<protein>
    <recommendedName>
        <fullName evidence="1">protein-serine/threonine phosphatase</fullName>
        <ecNumber evidence="1">3.1.3.16</ecNumber>
    </recommendedName>
</protein>
<dbReference type="EC" id="3.1.3.16" evidence="1"/>
<evidence type="ECO:0000313" key="3">
    <source>
        <dbReference type="Proteomes" id="UP000287651"/>
    </source>
</evidence>
<evidence type="ECO:0000256" key="1">
    <source>
        <dbReference type="ARBA" id="ARBA00013081"/>
    </source>
</evidence>